<keyword evidence="8" id="KW-0274">FAD</keyword>
<dbReference type="Gene3D" id="1.10.540.10">
    <property type="entry name" value="Acyl-CoA dehydrogenase/oxidase, N-terminal domain"/>
    <property type="match status" value="1"/>
</dbReference>
<dbReference type="GO" id="GO:0005739">
    <property type="term" value="C:mitochondrion"/>
    <property type="evidence" value="ECO:0007669"/>
    <property type="project" value="TreeGrafter"/>
</dbReference>
<dbReference type="PANTHER" id="PTHR48083:SF2">
    <property type="entry name" value="MEDIUM-CHAIN SPECIFIC ACYL-COA DEHYDROGENASE, MITOCHONDRIAL"/>
    <property type="match status" value="1"/>
</dbReference>
<dbReference type="GO" id="GO:0004466">
    <property type="term" value="F:long-chain fatty acyl-CoA dehydrogenase activity"/>
    <property type="evidence" value="ECO:0007669"/>
    <property type="project" value="UniProtKB-EC"/>
</dbReference>
<evidence type="ECO:0000256" key="5">
    <source>
        <dbReference type="ARBA" id="ARBA00012040"/>
    </source>
</evidence>
<evidence type="ECO:0000259" key="13">
    <source>
        <dbReference type="Pfam" id="PF02771"/>
    </source>
</evidence>
<comment type="pathway">
    <text evidence="2">Lipid metabolism; fatty acid beta-oxidation.</text>
</comment>
<protein>
    <recommendedName>
        <fullName evidence="6">Acyl-coenzyme A dehydrogenase</fullName>
        <ecNumber evidence="4">1.3.8.7</ecNumber>
        <ecNumber evidence="5">1.3.8.8</ecNumber>
    </recommendedName>
</protein>
<dbReference type="InterPro" id="IPR009075">
    <property type="entry name" value="AcylCo_DH/oxidase_C"/>
</dbReference>
<dbReference type="GO" id="GO:0051793">
    <property type="term" value="P:medium-chain fatty acid catabolic process"/>
    <property type="evidence" value="ECO:0007669"/>
    <property type="project" value="TreeGrafter"/>
</dbReference>
<organism evidence="15">
    <name type="scientific">viral metagenome</name>
    <dbReference type="NCBI Taxonomy" id="1070528"/>
    <lineage>
        <taxon>unclassified sequences</taxon>
        <taxon>metagenomes</taxon>
        <taxon>organismal metagenomes</taxon>
    </lineage>
</organism>
<sequence length="689" mass="77747">MNRLFKVVKEIIPKISDTELIALRSGTTSIDRDIFRGHVPIPKARNSFTAHEDKLYNKLDDFLEKYGHKEIAYPKLPEGLLESIGENGFSGMIINEKYGGSLTSTTNISRILTRIVTANPALGVMTMVPLSLGPGELLQHYGTNDQKEKYLPRLASGELIPCFGLTGPTNGSDATGTIDKGKVVKINDKICIDLEINKRYITLAPISNLIGVAFELEDPDNLLPNCKKGVTLALVEREHKGLIQNTYHNPSNNGFPNGTLKGRFYVELDQVIGGQNMIGEGWKMLMECLAVGRAVSLPATALGSSKASLYGNLLYAKHRTQFKRNIVNMQGVREKIVDMAYNTYLINSSVSLTNMLLDSGEKPAVLSAIMKQQSTERAKQVINDGMEVSAGSAIMLGPNNFMEKYYRSVPVGLVVEGANILTRSLIIFGQGINKSHPYINNILDSILEDDIKKFKESMIPMVKHCVNLYLEAIINGLTPLGYFKFRYTENRLDLQTMHFAGLSNFVALLGGKLKSEQYISGSMADILSNLYLAHSIIWFEKHNKVSTIMRDYCVDRLCEENVILFNNVVENYPYFKFLLYPFRLKKYPELFENRDIIMNELLNNDKLLNVIREDIQIKNTPLEDLEKLDNLVKDSEEYDKLYCKVISVGEYPMNNTISQLKKHLTDREKRIAERLKNALAKEKERLKRE</sequence>
<name>A0A6C0AX15_9ZZZZ</name>
<evidence type="ECO:0000256" key="1">
    <source>
        <dbReference type="ARBA" id="ARBA00001974"/>
    </source>
</evidence>
<dbReference type="PANTHER" id="PTHR48083">
    <property type="entry name" value="MEDIUM-CHAIN SPECIFIC ACYL-COA DEHYDROGENASE, MITOCHONDRIAL-RELATED"/>
    <property type="match status" value="1"/>
</dbReference>
<evidence type="ECO:0000256" key="3">
    <source>
        <dbReference type="ARBA" id="ARBA00009347"/>
    </source>
</evidence>
<comment type="similarity">
    <text evidence="3">Belongs to the acyl-CoA dehydrogenase family.</text>
</comment>
<comment type="catalytic activity">
    <reaction evidence="10">
        <text>a medium-chain 2,3-saturated fatty acyl-CoA + oxidized [electron-transfer flavoprotein] + H(+) = a medium-chain (2E)-enoyl-CoA + reduced [electron-transfer flavoprotein]</text>
        <dbReference type="Rhea" id="RHEA:14477"/>
        <dbReference type="Rhea" id="RHEA-COMP:10685"/>
        <dbReference type="Rhea" id="RHEA-COMP:10686"/>
        <dbReference type="ChEBI" id="CHEBI:15378"/>
        <dbReference type="ChEBI" id="CHEBI:57692"/>
        <dbReference type="ChEBI" id="CHEBI:58307"/>
        <dbReference type="ChEBI" id="CHEBI:83723"/>
        <dbReference type="ChEBI" id="CHEBI:83726"/>
        <dbReference type="EC" id="1.3.8.7"/>
    </reaction>
</comment>
<keyword evidence="9" id="KW-0560">Oxidoreductase</keyword>
<dbReference type="Pfam" id="PF09317">
    <property type="entry name" value="ACDH_C"/>
    <property type="match status" value="1"/>
</dbReference>
<dbReference type="GO" id="GO:0033539">
    <property type="term" value="P:fatty acid beta-oxidation using acyl-CoA dehydrogenase"/>
    <property type="evidence" value="ECO:0007669"/>
    <property type="project" value="InterPro"/>
</dbReference>
<evidence type="ECO:0000256" key="4">
    <source>
        <dbReference type="ARBA" id="ARBA00012033"/>
    </source>
</evidence>
<evidence type="ECO:0000256" key="2">
    <source>
        <dbReference type="ARBA" id="ARBA00005005"/>
    </source>
</evidence>
<keyword evidence="7" id="KW-0285">Flavoprotein</keyword>
<dbReference type="InterPro" id="IPR015396">
    <property type="entry name" value="FadE_C"/>
</dbReference>
<dbReference type="InterPro" id="IPR013786">
    <property type="entry name" value="AcylCoA_DH/ox_N"/>
</dbReference>
<evidence type="ECO:0000256" key="7">
    <source>
        <dbReference type="ARBA" id="ARBA00022630"/>
    </source>
</evidence>
<dbReference type="GO" id="GO:0070991">
    <property type="term" value="F:medium-chain fatty acyl-CoA dehydrogenase activity"/>
    <property type="evidence" value="ECO:0007669"/>
    <property type="project" value="UniProtKB-EC"/>
</dbReference>
<dbReference type="Pfam" id="PF00441">
    <property type="entry name" value="Acyl-CoA_dh_1"/>
    <property type="match status" value="1"/>
</dbReference>
<dbReference type="Pfam" id="PF02771">
    <property type="entry name" value="Acyl-CoA_dh_N"/>
    <property type="match status" value="1"/>
</dbReference>
<dbReference type="InterPro" id="IPR037069">
    <property type="entry name" value="AcylCoA_DH/ox_N_sf"/>
</dbReference>
<dbReference type="SUPFAM" id="SSF56645">
    <property type="entry name" value="Acyl-CoA dehydrogenase NM domain-like"/>
    <property type="match status" value="1"/>
</dbReference>
<dbReference type="InterPro" id="IPR009100">
    <property type="entry name" value="AcylCoA_DH/oxidase_NM_dom_sf"/>
</dbReference>
<dbReference type="UniPathway" id="UPA00659"/>
<evidence type="ECO:0000256" key="6">
    <source>
        <dbReference type="ARBA" id="ARBA00020144"/>
    </source>
</evidence>
<accession>A0A6C0AX15</accession>
<dbReference type="Gene3D" id="2.40.110.10">
    <property type="entry name" value="Butyryl-CoA Dehydrogenase, subunit A, domain 2"/>
    <property type="match status" value="1"/>
</dbReference>
<evidence type="ECO:0000256" key="9">
    <source>
        <dbReference type="ARBA" id="ARBA00023002"/>
    </source>
</evidence>
<evidence type="ECO:0000256" key="10">
    <source>
        <dbReference type="ARBA" id="ARBA00047882"/>
    </source>
</evidence>
<evidence type="ECO:0000259" key="12">
    <source>
        <dbReference type="Pfam" id="PF00441"/>
    </source>
</evidence>
<comment type="cofactor">
    <cofactor evidence="1">
        <name>FAD</name>
        <dbReference type="ChEBI" id="CHEBI:57692"/>
    </cofactor>
</comment>
<evidence type="ECO:0000256" key="11">
    <source>
        <dbReference type="ARBA" id="ARBA00049247"/>
    </source>
</evidence>
<proteinExistence type="inferred from homology"/>
<dbReference type="SUPFAM" id="SSF47203">
    <property type="entry name" value="Acyl-CoA dehydrogenase C-terminal domain-like"/>
    <property type="match status" value="1"/>
</dbReference>
<dbReference type="EC" id="1.3.8.7" evidence="4"/>
<dbReference type="EC" id="1.3.8.8" evidence="5"/>
<feature type="domain" description="Acyl-CoA dehydrogenase C-terminal bacterial-type" evidence="14">
    <location>
        <begin position="434"/>
        <end position="654"/>
    </location>
</feature>
<evidence type="ECO:0000256" key="8">
    <source>
        <dbReference type="ARBA" id="ARBA00022827"/>
    </source>
</evidence>
<reference evidence="15" key="1">
    <citation type="journal article" date="2020" name="Nature">
        <title>Giant virus diversity and host interactions through global metagenomics.</title>
        <authorList>
            <person name="Schulz F."/>
            <person name="Roux S."/>
            <person name="Paez-Espino D."/>
            <person name="Jungbluth S."/>
            <person name="Walsh D.A."/>
            <person name="Denef V.J."/>
            <person name="McMahon K.D."/>
            <person name="Konstantinidis K.T."/>
            <person name="Eloe-Fadrosh E.A."/>
            <person name="Kyrpides N.C."/>
            <person name="Woyke T."/>
        </authorList>
    </citation>
    <scope>NUCLEOTIDE SEQUENCE</scope>
    <source>
        <strain evidence="15">GVMAG-S-ERX555961-36</strain>
    </source>
</reference>
<dbReference type="InterPro" id="IPR036250">
    <property type="entry name" value="AcylCo_DH-like_C"/>
</dbReference>
<evidence type="ECO:0000259" key="14">
    <source>
        <dbReference type="Pfam" id="PF09317"/>
    </source>
</evidence>
<comment type="catalytic activity">
    <reaction evidence="11">
        <text>a long-chain 2,3-saturated fatty acyl-CoA + oxidized [electron-transfer flavoprotein] + H(+) = a long-chain (2E)-enoyl-CoA + reduced [electron-transfer flavoprotein]</text>
        <dbReference type="Rhea" id="RHEA:17721"/>
        <dbReference type="Rhea" id="RHEA-COMP:10685"/>
        <dbReference type="Rhea" id="RHEA-COMP:10686"/>
        <dbReference type="ChEBI" id="CHEBI:15378"/>
        <dbReference type="ChEBI" id="CHEBI:57692"/>
        <dbReference type="ChEBI" id="CHEBI:58307"/>
        <dbReference type="ChEBI" id="CHEBI:83721"/>
        <dbReference type="ChEBI" id="CHEBI:83727"/>
        <dbReference type="EC" id="1.3.8.8"/>
    </reaction>
</comment>
<dbReference type="AlphaFoldDB" id="A0A6C0AX15"/>
<dbReference type="Gene3D" id="1.20.140.10">
    <property type="entry name" value="Butyryl-CoA Dehydrogenase, subunit A, domain 3"/>
    <property type="match status" value="1"/>
</dbReference>
<dbReference type="GO" id="GO:0050660">
    <property type="term" value="F:flavin adenine dinucleotide binding"/>
    <property type="evidence" value="ECO:0007669"/>
    <property type="project" value="InterPro"/>
</dbReference>
<feature type="domain" description="Acyl-CoA dehydrogenase/oxidase N-terminal" evidence="13">
    <location>
        <begin position="74"/>
        <end position="158"/>
    </location>
</feature>
<feature type="domain" description="Acyl-CoA dehydrogenase/oxidase C-terminal" evidence="12">
    <location>
        <begin position="279"/>
        <end position="426"/>
    </location>
</feature>
<dbReference type="EMBL" id="MN738764">
    <property type="protein sequence ID" value="QHS83795.1"/>
    <property type="molecule type" value="Genomic_DNA"/>
</dbReference>
<dbReference type="InterPro" id="IPR050741">
    <property type="entry name" value="Acyl-CoA_dehydrogenase"/>
</dbReference>
<evidence type="ECO:0000313" key="15">
    <source>
        <dbReference type="EMBL" id="QHS83795.1"/>
    </source>
</evidence>
<dbReference type="InterPro" id="IPR046373">
    <property type="entry name" value="Acyl-CoA_Oxase/DH_mid-dom_sf"/>
</dbReference>